<dbReference type="Pfam" id="PF03184">
    <property type="entry name" value="DDE_1"/>
    <property type="match status" value="1"/>
</dbReference>
<dbReference type="InterPro" id="IPR050863">
    <property type="entry name" value="CenT-Element_Derived"/>
</dbReference>
<dbReference type="Pfam" id="PF05225">
    <property type="entry name" value="HTH_psq"/>
    <property type="match status" value="1"/>
</dbReference>
<comment type="subcellular location">
    <subcellularLocation>
        <location evidence="1">Nucleus</location>
    </subcellularLocation>
</comment>
<dbReference type="PANTHER" id="PTHR19303">
    <property type="entry name" value="TRANSPOSON"/>
    <property type="match status" value="1"/>
</dbReference>
<proteinExistence type="predicted"/>
<evidence type="ECO:0000313" key="5">
    <source>
        <dbReference type="EnsemblMetazoa" id="AALFPA23_005101.P6448"/>
    </source>
</evidence>
<dbReference type="EnsemblMetazoa" id="AALFPA23_005101.R6448">
    <property type="protein sequence ID" value="AALFPA23_005101.P6448"/>
    <property type="gene ID" value="AALFPA23_005101"/>
</dbReference>
<accession>A0ABM1Y2P7</accession>
<evidence type="ECO:0000256" key="1">
    <source>
        <dbReference type="ARBA" id="ARBA00004123"/>
    </source>
</evidence>
<dbReference type="Gene3D" id="1.10.10.60">
    <property type="entry name" value="Homeodomain-like"/>
    <property type="match status" value="1"/>
</dbReference>
<sequence>MGRIYERKTERQTWTDEQMAAAKRAVDRGVSVRHAAITHNIPRATLARWVASPGKKRGLGSKKTVFSPEQESELVQHLLDLETRFYGVNMKDARKLAYDLAEKNKLPHDFSHKRQMAGRYWLQGFLRRNPTVSFRKPEATSIARARGFNKPSVNNFYDLLQKTLDAKHYPPNRIFNADETGVNTVPPKKLKIAARKGKRQVGSITSAERGVQTTIVMCMSATGQHLPPYVIFPRVRMHDSLKKGAPNGTKFNCNPSGYMTSEIFPDWFDHFIENTNPSETNPALLIIDGHSSHKGLAFGEKALANFVDVIVLPPHCSHKMQPLDVAFMGPFKSYYASASENFMRKFPGKAITLYDVAELMGAAYLKAASAEVAENGFRKSGIWPFNRNVFSDEDFAPSEVTDQPEIRPTNQPVNPDQPAIATDQVEVTTVTLITVTKPLVLDGSTVQQMPSSISFPELTGNDDDNQVDANQIISVEPKSEASPNSSFTISPKDILPLPKMAAPRNAKRKRKAEQAVEITGENYLQSLATSEAAKTIKAIKKGRKTTKKRTKVQKKAEIFEDTLCDLCGATFSDSVDGQGWKKCHSCLMWFHTECGTNEDDLGCRFCN</sequence>
<dbReference type="Proteomes" id="UP000069940">
    <property type="component" value="Unassembled WGS sequence"/>
</dbReference>
<feature type="domain" description="DDE-1" evidence="3">
    <location>
        <begin position="213"/>
        <end position="338"/>
    </location>
</feature>
<keyword evidence="6" id="KW-1185">Reference proteome</keyword>
<evidence type="ECO:0000313" key="6">
    <source>
        <dbReference type="Proteomes" id="UP000069940"/>
    </source>
</evidence>
<name>A0ABM1Y2P7_AEDAL</name>
<evidence type="ECO:0000256" key="2">
    <source>
        <dbReference type="SAM" id="MobiDB-lite"/>
    </source>
</evidence>
<dbReference type="InterPro" id="IPR007889">
    <property type="entry name" value="HTH_Psq"/>
</dbReference>
<evidence type="ECO:0000259" key="3">
    <source>
        <dbReference type="Pfam" id="PF03184"/>
    </source>
</evidence>
<dbReference type="RefSeq" id="XP_062715258.1">
    <property type="nucleotide sequence ID" value="XM_062859274.1"/>
</dbReference>
<protein>
    <recommendedName>
        <fullName evidence="7">HTH CENPB-type domain-containing protein</fullName>
    </recommendedName>
</protein>
<organism evidence="5 6">
    <name type="scientific">Aedes albopictus</name>
    <name type="common">Asian tiger mosquito</name>
    <name type="synonym">Stegomyia albopicta</name>
    <dbReference type="NCBI Taxonomy" id="7160"/>
    <lineage>
        <taxon>Eukaryota</taxon>
        <taxon>Metazoa</taxon>
        <taxon>Ecdysozoa</taxon>
        <taxon>Arthropoda</taxon>
        <taxon>Hexapoda</taxon>
        <taxon>Insecta</taxon>
        <taxon>Pterygota</taxon>
        <taxon>Neoptera</taxon>
        <taxon>Endopterygota</taxon>
        <taxon>Diptera</taxon>
        <taxon>Nematocera</taxon>
        <taxon>Culicoidea</taxon>
        <taxon>Culicidae</taxon>
        <taxon>Culicinae</taxon>
        <taxon>Aedini</taxon>
        <taxon>Aedes</taxon>
        <taxon>Stegomyia</taxon>
    </lineage>
</organism>
<dbReference type="GeneID" id="134291491"/>
<dbReference type="InterPro" id="IPR004875">
    <property type="entry name" value="DDE_SF_endonuclease_dom"/>
</dbReference>
<evidence type="ECO:0000259" key="4">
    <source>
        <dbReference type="Pfam" id="PF05225"/>
    </source>
</evidence>
<dbReference type="SUPFAM" id="SSF46689">
    <property type="entry name" value="Homeodomain-like"/>
    <property type="match status" value="1"/>
</dbReference>
<evidence type="ECO:0008006" key="7">
    <source>
        <dbReference type="Google" id="ProtNLM"/>
    </source>
</evidence>
<reference evidence="6" key="1">
    <citation type="journal article" date="2015" name="Proc. Natl. Acad. Sci. U.S.A.">
        <title>Genome sequence of the Asian Tiger mosquito, Aedes albopictus, reveals insights into its biology, genetics, and evolution.</title>
        <authorList>
            <person name="Chen X.G."/>
            <person name="Jiang X."/>
            <person name="Gu J."/>
            <person name="Xu M."/>
            <person name="Wu Y."/>
            <person name="Deng Y."/>
            <person name="Zhang C."/>
            <person name="Bonizzoni M."/>
            <person name="Dermauw W."/>
            <person name="Vontas J."/>
            <person name="Armbruster P."/>
            <person name="Huang X."/>
            <person name="Yang Y."/>
            <person name="Zhang H."/>
            <person name="He W."/>
            <person name="Peng H."/>
            <person name="Liu Y."/>
            <person name="Wu K."/>
            <person name="Chen J."/>
            <person name="Lirakis M."/>
            <person name="Topalis P."/>
            <person name="Van Leeuwen T."/>
            <person name="Hall A.B."/>
            <person name="Jiang X."/>
            <person name="Thorpe C."/>
            <person name="Mueller R.L."/>
            <person name="Sun C."/>
            <person name="Waterhouse R.M."/>
            <person name="Yan G."/>
            <person name="Tu Z.J."/>
            <person name="Fang X."/>
            <person name="James A.A."/>
        </authorList>
    </citation>
    <scope>NUCLEOTIDE SEQUENCE [LARGE SCALE GENOMIC DNA]</scope>
    <source>
        <strain evidence="6">Foshan</strain>
    </source>
</reference>
<dbReference type="PANTHER" id="PTHR19303:SF74">
    <property type="entry name" value="POGO TRANSPOSABLE ELEMENT WITH KRAB DOMAIN"/>
    <property type="match status" value="1"/>
</dbReference>
<feature type="domain" description="HTH psq-type" evidence="4">
    <location>
        <begin position="15"/>
        <end position="48"/>
    </location>
</feature>
<feature type="region of interest" description="Disordered" evidence="2">
    <location>
        <begin position="397"/>
        <end position="419"/>
    </location>
</feature>
<reference evidence="5" key="2">
    <citation type="submission" date="2025-05" db="UniProtKB">
        <authorList>
            <consortium name="EnsemblMetazoa"/>
        </authorList>
    </citation>
    <scope>IDENTIFICATION</scope>
    <source>
        <strain evidence="5">Foshan</strain>
    </source>
</reference>
<dbReference type="InterPro" id="IPR009057">
    <property type="entry name" value="Homeodomain-like_sf"/>
</dbReference>